<reference evidence="7 8" key="1">
    <citation type="submission" date="2019-10" db="EMBL/GenBank/DDBJ databases">
        <title>Extracellular Electron Transfer in a Candidatus Methanoperedens spp. Enrichment Culture.</title>
        <authorList>
            <person name="Berger S."/>
            <person name="Rangel Shaw D."/>
            <person name="Berben T."/>
            <person name="In 'T Zandt M."/>
            <person name="Frank J."/>
            <person name="Reimann J."/>
            <person name="Jetten M.S.M."/>
            <person name="Welte C.U."/>
        </authorList>
    </citation>
    <scope>NUCLEOTIDE SEQUENCE [LARGE SCALE GENOMIC DNA]</scope>
    <source>
        <strain evidence="7">SB12</strain>
    </source>
</reference>
<dbReference type="Pfam" id="PF03705">
    <property type="entry name" value="CheR_N"/>
    <property type="match status" value="1"/>
</dbReference>
<keyword evidence="3 7" id="KW-0489">Methyltransferase</keyword>
<evidence type="ECO:0000256" key="3">
    <source>
        <dbReference type="ARBA" id="ARBA00022603"/>
    </source>
</evidence>
<dbReference type="InterPro" id="IPR050903">
    <property type="entry name" value="Bact_Chemotaxis_MeTrfase"/>
</dbReference>
<dbReference type="EMBL" id="WBUI01000021">
    <property type="protein sequence ID" value="KAB2930359.1"/>
    <property type="molecule type" value="Genomic_DNA"/>
</dbReference>
<dbReference type="GO" id="GO:0032259">
    <property type="term" value="P:methylation"/>
    <property type="evidence" value="ECO:0007669"/>
    <property type="project" value="UniProtKB-KW"/>
</dbReference>
<gene>
    <name evidence="7" type="ORF">F9K24_16985</name>
</gene>
<evidence type="ECO:0000256" key="2">
    <source>
        <dbReference type="ARBA" id="ARBA00012534"/>
    </source>
</evidence>
<dbReference type="SUPFAM" id="SSF47757">
    <property type="entry name" value="Chemotaxis receptor methyltransferase CheR, N-terminal domain"/>
    <property type="match status" value="1"/>
</dbReference>
<keyword evidence="4 7" id="KW-0808">Transferase</keyword>
<evidence type="ECO:0000256" key="5">
    <source>
        <dbReference type="ARBA" id="ARBA00022691"/>
    </source>
</evidence>
<evidence type="ECO:0000256" key="4">
    <source>
        <dbReference type="ARBA" id="ARBA00022679"/>
    </source>
</evidence>
<dbReference type="InterPro" id="IPR029063">
    <property type="entry name" value="SAM-dependent_MTases_sf"/>
</dbReference>
<sequence>MIPFSDIPDMTTVQFDRFAKLIHERAGIHLKEHKITLLSNRIRKRLRTLNMKDYDEYYQFLQNDKGNEMVHFLEVVTTNESYFWRTTQNYDALKTHVLPEVLKQYRGQELKLWSAGCSTGEEPYNLAIELIESMRKVGFFNFRIVATDISTRVVQFAQEGRYTGRKIEKIPPEILKRYFKPLTDDPEVFEVRDDIKKKIEFRVENLFQSTPSGMHVIFCRNVMIYFKREEQKLLVDRFHRALLPGGYLFIGHAESLQMLNTDFRTISTPLGILYRKEG</sequence>
<protein>
    <recommendedName>
        <fullName evidence="2">protein-glutamate O-methyltransferase</fullName>
        <ecNumber evidence="2">2.1.1.80</ecNumber>
    </recommendedName>
</protein>
<dbReference type="PRINTS" id="PR00996">
    <property type="entry name" value="CHERMTFRASE"/>
</dbReference>
<dbReference type="GO" id="GO:0008983">
    <property type="term" value="F:protein-glutamate O-methyltransferase activity"/>
    <property type="evidence" value="ECO:0007669"/>
    <property type="project" value="UniProtKB-EC"/>
</dbReference>
<evidence type="ECO:0000259" key="6">
    <source>
        <dbReference type="PROSITE" id="PS50123"/>
    </source>
</evidence>
<dbReference type="Gene3D" id="3.40.50.150">
    <property type="entry name" value="Vaccinia Virus protein VP39"/>
    <property type="match status" value="1"/>
</dbReference>
<dbReference type="AlphaFoldDB" id="A0A833H022"/>
<dbReference type="InterPro" id="IPR026024">
    <property type="entry name" value="Chemotaxis_MeTrfase_CheR"/>
</dbReference>
<keyword evidence="5" id="KW-0949">S-adenosyl-L-methionine</keyword>
<dbReference type="EC" id="2.1.1.80" evidence="2"/>
<evidence type="ECO:0000313" key="7">
    <source>
        <dbReference type="EMBL" id="KAB2930359.1"/>
    </source>
</evidence>
<dbReference type="CDD" id="cd02440">
    <property type="entry name" value="AdoMet_MTases"/>
    <property type="match status" value="1"/>
</dbReference>
<organism evidence="7 8">
    <name type="scientific">Leptonema illini</name>
    <dbReference type="NCBI Taxonomy" id="183"/>
    <lineage>
        <taxon>Bacteria</taxon>
        <taxon>Pseudomonadati</taxon>
        <taxon>Spirochaetota</taxon>
        <taxon>Spirochaetia</taxon>
        <taxon>Leptospirales</taxon>
        <taxon>Leptospiraceae</taxon>
        <taxon>Leptonema</taxon>
    </lineage>
</organism>
<dbReference type="PIRSF" id="PIRSF000410">
    <property type="entry name" value="CheR"/>
    <property type="match status" value="1"/>
</dbReference>
<dbReference type="InterPro" id="IPR036804">
    <property type="entry name" value="CheR_N_sf"/>
</dbReference>
<dbReference type="InterPro" id="IPR022642">
    <property type="entry name" value="CheR_C"/>
</dbReference>
<proteinExistence type="predicted"/>
<dbReference type="InterPro" id="IPR000780">
    <property type="entry name" value="CheR_MeTrfase"/>
</dbReference>
<evidence type="ECO:0000313" key="8">
    <source>
        <dbReference type="Proteomes" id="UP000460298"/>
    </source>
</evidence>
<comment type="catalytic activity">
    <reaction evidence="1">
        <text>L-glutamyl-[protein] + S-adenosyl-L-methionine = [protein]-L-glutamate 5-O-methyl ester + S-adenosyl-L-homocysteine</text>
        <dbReference type="Rhea" id="RHEA:24452"/>
        <dbReference type="Rhea" id="RHEA-COMP:10208"/>
        <dbReference type="Rhea" id="RHEA-COMP:10311"/>
        <dbReference type="ChEBI" id="CHEBI:29973"/>
        <dbReference type="ChEBI" id="CHEBI:57856"/>
        <dbReference type="ChEBI" id="CHEBI:59789"/>
        <dbReference type="ChEBI" id="CHEBI:82795"/>
        <dbReference type="EC" id="2.1.1.80"/>
    </reaction>
</comment>
<dbReference type="PANTHER" id="PTHR24422:SF26">
    <property type="entry name" value="CHEMOTAXIS PROTEIN METHYLTRANSFERASE"/>
    <property type="match status" value="1"/>
</dbReference>
<dbReference type="Proteomes" id="UP000460298">
    <property type="component" value="Unassembled WGS sequence"/>
</dbReference>
<name>A0A833H022_9LEPT</name>
<evidence type="ECO:0000256" key="1">
    <source>
        <dbReference type="ARBA" id="ARBA00001541"/>
    </source>
</evidence>
<dbReference type="PANTHER" id="PTHR24422">
    <property type="entry name" value="CHEMOTAXIS PROTEIN METHYLTRANSFERASE"/>
    <property type="match status" value="1"/>
</dbReference>
<dbReference type="Gene3D" id="1.10.155.10">
    <property type="entry name" value="Chemotaxis receptor methyltransferase CheR, N-terminal domain"/>
    <property type="match status" value="1"/>
</dbReference>
<feature type="domain" description="CheR-type methyltransferase" evidence="6">
    <location>
        <begin position="3"/>
        <end position="278"/>
    </location>
</feature>
<dbReference type="SMART" id="SM00138">
    <property type="entry name" value="MeTrc"/>
    <property type="match status" value="1"/>
</dbReference>
<dbReference type="Pfam" id="PF01739">
    <property type="entry name" value="CheR"/>
    <property type="match status" value="1"/>
</dbReference>
<dbReference type="InterPro" id="IPR022641">
    <property type="entry name" value="CheR_N"/>
</dbReference>
<accession>A0A833H022</accession>
<dbReference type="PROSITE" id="PS50123">
    <property type="entry name" value="CHER"/>
    <property type="match status" value="1"/>
</dbReference>
<dbReference type="SUPFAM" id="SSF53335">
    <property type="entry name" value="S-adenosyl-L-methionine-dependent methyltransferases"/>
    <property type="match status" value="1"/>
</dbReference>
<comment type="caution">
    <text evidence="7">The sequence shown here is derived from an EMBL/GenBank/DDBJ whole genome shotgun (WGS) entry which is preliminary data.</text>
</comment>